<name>A0A7T4UPA5_9GAMM</name>
<evidence type="ECO:0000256" key="6">
    <source>
        <dbReference type="ARBA" id="ARBA00022679"/>
    </source>
</evidence>
<dbReference type="Gene3D" id="3.65.10.10">
    <property type="entry name" value="Enolpyruvate transferase domain"/>
    <property type="match status" value="2"/>
</dbReference>
<dbReference type="RefSeq" id="WP_198568340.1">
    <property type="nucleotide sequence ID" value="NZ_CP066167.1"/>
</dbReference>
<feature type="binding site" evidence="9">
    <location>
        <position position="22"/>
    </location>
    <ligand>
        <name>3-phosphoshikimate</name>
        <dbReference type="ChEBI" id="CHEBI:145989"/>
    </ligand>
</feature>
<dbReference type="InterPro" id="IPR036968">
    <property type="entry name" value="Enolpyruvate_Tfrase_sf"/>
</dbReference>
<evidence type="ECO:0000256" key="7">
    <source>
        <dbReference type="ARBA" id="ARBA00023141"/>
    </source>
</evidence>
<dbReference type="CDD" id="cd01556">
    <property type="entry name" value="EPSP_synthase"/>
    <property type="match status" value="1"/>
</dbReference>
<feature type="active site" description="Proton acceptor" evidence="9">
    <location>
        <position position="315"/>
    </location>
</feature>
<feature type="binding site" evidence="9">
    <location>
        <position position="169"/>
    </location>
    <ligand>
        <name>3-phosphoshikimate</name>
        <dbReference type="ChEBI" id="CHEBI:145989"/>
    </ligand>
</feature>
<evidence type="ECO:0000256" key="1">
    <source>
        <dbReference type="ARBA" id="ARBA00002174"/>
    </source>
</evidence>
<evidence type="ECO:0000256" key="2">
    <source>
        <dbReference type="ARBA" id="ARBA00004811"/>
    </source>
</evidence>
<evidence type="ECO:0000256" key="8">
    <source>
        <dbReference type="ARBA" id="ARBA00044633"/>
    </source>
</evidence>
<keyword evidence="7 9" id="KW-0057">Aromatic amino acid biosynthesis</keyword>
<dbReference type="AlphaFoldDB" id="A0A7T4UPA5"/>
<dbReference type="InterPro" id="IPR013792">
    <property type="entry name" value="RNA3'P_cycl/enolpyr_Trfase_a/b"/>
</dbReference>
<dbReference type="GO" id="GO:0008652">
    <property type="term" value="P:amino acid biosynthetic process"/>
    <property type="evidence" value="ECO:0007669"/>
    <property type="project" value="UniProtKB-KW"/>
</dbReference>
<evidence type="ECO:0000313" key="11">
    <source>
        <dbReference type="EMBL" id="QQD16838.1"/>
    </source>
</evidence>
<evidence type="ECO:0000256" key="5">
    <source>
        <dbReference type="ARBA" id="ARBA00022605"/>
    </source>
</evidence>
<dbReference type="InterPro" id="IPR001986">
    <property type="entry name" value="Enolpyruvate_Tfrase_dom"/>
</dbReference>
<feature type="binding site" evidence="9">
    <location>
        <position position="342"/>
    </location>
    <ligand>
        <name>3-phosphoshikimate</name>
        <dbReference type="ChEBI" id="CHEBI:145989"/>
    </ligand>
</feature>
<dbReference type="Pfam" id="PF00275">
    <property type="entry name" value="EPSP_synthase"/>
    <property type="match status" value="1"/>
</dbReference>
<protein>
    <recommendedName>
        <fullName evidence="9">3-phosphoshikimate 1-carboxyvinyltransferase</fullName>
        <ecNumber evidence="9">2.5.1.19</ecNumber>
    </recommendedName>
    <alternativeName>
        <fullName evidence="9">5-enolpyruvylshikimate-3-phosphate synthase</fullName>
        <shortName evidence="9">EPSP synthase</shortName>
        <shortName evidence="9">EPSPS</shortName>
    </alternativeName>
</protein>
<accession>A0A7T4UPA5</accession>
<evidence type="ECO:0000256" key="9">
    <source>
        <dbReference type="HAMAP-Rule" id="MF_00210"/>
    </source>
</evidence>
<evidence type="ECO:0000259" key="10">
    <source>
        <dbReference type="Pfam" id="PF00275"/>
    </source>
</evidence>
<dbReference type="PANTHER" id="PTHR21090:SF5">
    <property type="entry name" value="PENTAFUNCTIONAL AROM POLYPEPTIDE"/>
    <property type="match status" value="1"/>
</dbReference>
<keyword evidence="6 9" id="KW-0808">Transferase</keyword>
<dbReference type="InterPro" id="IPR023193">
    <property type="entry name" value="EPSP_synthase_CS"/>
</dbReference>
<keyword evidence="5 9" id="KW-0028">Amino-acid biosynthesis</keyword>
<feature type="binding site" evidence="9">
    <location>
        <position position="26"/>
    </location>
    <ligand>
        <name>3-phosphoshikimate</name>
        <dbReference type="ChEBI" id="CHEBI:145989"/>
    </ligand>
</feature>
<dbReference type="InterPro" id="IPR006264">
    <property type="entry name" value="EPSP_synthase"/>
</dbReference>
<feature type="binding site" evidence="9">
    <location>
        <position position="94"/>
    </location>
    <ligand>
        <name>phosphoenolpyruvate</name>
        <dbReference type="ChEBI" id="CHEBI:58702"/>
    </ligand>
</feature>
<dbReference type="EMBL" id="CP066167">
    <property type="protein sequence ID" value="QQD16838.1"/>
    <property type="molecule type" value="Genomic_DNA"/>
</dbReference>
<dbReference type="NCBIfam" id="TIGR01356">
    <property type="entry name" value="aroA"/>
    <property type="match status" value="1"/>
</dbReference>
<comment type="subcellular location">
    <subcellularLocation>
        <location evidence="9">Cytoplasm</location>
    </subcellularLocation>
</comment>
<keyword evidence="4 9" id="KW-0963">Cytoplasm</keyword>
<dbReference type="GO" id="GO:0003866">
    <property type="term" value="F:3-phosphoshikimate 1-carboxyvinyltransferase activity"/>
    <property type="evidence" value="ECO:0007669"/>
    <property type="project" value="UniProtKB-UniRule"/>
</dbReference>
<evidence type="ECO:0000313" key="12">
    <source>
        <dbReference type="Proteomes" id="UP000596063"/>
    </source>
</evidence>
<sequence length="433" mass="45302">MKFIAKAGGQVEGQVRVPGDKSISHRSIMLGAIADGVTTVDGFLEGEDALCTLKAFRALGVVIEGPENGRVVIHGVGRDGLQAPSEDIYVGNSGTSMRLLAGLLAGQAFDVTMTGDESLTKRPMERVAAPLRMMGAVVETAEGGRPPLTLRGGQQLKGIHYDLPMASAQVKSCVLLAGLYAEGETSTTEPAPTRDHSERMLRGFGYPVEVKGATARLQGGGRLQGVHIDVPADISSAAFFMVAASITPGADLTLEHVGVNPTRTGVIDILKAMGADITLLNHREVGGEPVADIRVRHAALKGIDIPEHLVPLAIDEFPVLFVAASCASGQTVLTGAEELRVKESDRIQVMAEGLATLGIDAQPTPDGIAIQGGELGEGTVYSHHDHRIAMSFAVASLRAKGPIVIEGCDNVATSFPNFVELATKVGMNLEVAE</sequence>
<comment type="similarity">
    <text evidence="3 9">Belongs to the EPSP synthase family.</text>
</comment>
<dbReference type="GO" id="GO:0009073">
    <property type="term" value="P:aromatic amino acid family biosynthetic process"/>
    <property type="evidence" value="ECO:0007669"/>
    <property type="project" value="UniProtKB-KW"/>
</dbReference>
<dbReference type="FunFam" id="3.65.10.10:FF:000006">
    <property type="entry name" value="3-phosphoshikimate 1-carboxyvinyltransferase"/>
    <property type="match status" value="1"/>
</dbReference>
<comment type="subunit">
    <text evidence="9">Monomer.</text>
</comment>
<organism evidence="11 12">
    <name type="scientific">Spongiibacter nanhainus</name>
    <dbReference type="NCBI Taxonomy" id="2794344"/>
    <lineage>
        <taxon>Bacteria</taxon>
        <taxon>Pseudomonadati</taxon>
        <taxon>Pseudomonadota</taxon>
        <taxon>Gammaproteobacteria</taxon>
        <taxon>Cellvibrionales</taxon>
        <taxon>Spongiibacteraceae</taxon>
        <taxon>Spongiibacter</taxon>
    </lineage>
</organism>
<feature type="binding site" evidence="9">
    <location>
        <position position="122"/>
    </location>
    <ligand>
        <name>phosphoenolpyruvate</name>
        <dbReference type="ChEBI" id="CHEBI:58702"/>
    </ligand>
</feature>
<dbReference type="Proteomes" id="UP000596063">
    <property type="component" value="Chromosome"/>
</dbReference>
<keyword evidence="12" id="KW-1185">Reference proteome</keyword>
<gene>
    <name evidence="9 11" type="primary">aroA</name>
    <name evidence="11" type="ORF">I6N98_10620</name>
</gene>
<comment type="catalytic activity">
    <reaction evidence="8">
        <text>3-phosphoshikimate + phosphoenolpyruvate = 5-O-(1-carboxyvinyl)-3-phosphoshikimate + phosphate</text>
        <dbReference type="Rhea" id="RHEA:21256"/>
        <dbReference type="ChEBI" id="CHEBI:43474"/>
        <dbReference type="ChEBI" id="CHEBI:57701"/>
        <dbReference type="ChEBI" id="CHEBI:58702"/>
        <dbReference type="ChEBI" id="CHEBI:145989"/>
        <dbReference type="EC" id="2.5.1.19"/>
    </reaction>
    <physiologicalReaction direction="left-to-right" evidence="8">
        <dbReference type="Rhea" id="RHEA:21257"/>
    </physiologicalReaction>
</comment>
<dbReference type="PANTHER" id="PTHR21090">
    <property type="entry name" value="AROM/DEHYDROQUINATE SYNTHASE"/>
    <property type="match status" value="1"/>
</dbReference>
<dbReference type="PROSITE" id="PS00885">
    <property type="entry name" value="EPSP_SYNTHASE_2"/>
    <property type="match status" value="1"/>
</dbReference>
<dbReference type="SUPFAM" id="SSF55205">
    <property type="entry name" value="EPT/RTPC-like"/>
    <property type="match status" value="1"/>
</dbReference>
<feature type="domain" description="Enolpyruvate transferase" evidence="10">
    <location>
        <begin position="7"/>
        <end position="420"/>
    </location>
</feature>
<comment type="caution">
    <text evidence="9">Lacks conserved residue(s) required for the propagation of feature annotation.</text>
</comment>
<evidence type="ECO:0000256" key="3">
    <source>
        <dbReference type="ARBA" id="ARBA00009948"/>
    </source>
</evidence>
<dbReference type="EC" id="2.5.1.19" evidence="9"/>
<feature type="binding site" evidence="9">
    <location>
        <position position="315"/>
    </location>
    <ligand>
        <name>3-phosphoshikimate</name>
        <dbReference type="ChEBI" id="CHEBI:145989"/>
    </ligand>
</feature>
<dbReference type="FunFam" id="3.65.10.10:FF:000005">
    <property type="entry name" value="3-phosphoshikimate 1-carboxyvinyltransferase"/>
    <property type="match status" value="1"/>
</dbReference>
<dbReference type="HAMAP" id="MF_00210">
    <property type="entry name" value="EPSP_synth"/>
    <property type="match status" value="1"/>
</dbReference>
<dbReference type="PIRSF" id="PIRSF000505">
    <property type="entry name" value="EPSPS"/>
    <property type="match status" value="1"/>
</dbReference>
<dbReference type="KEGG" id="snan:I6N98_10620"/>
<feature type="binding site" evidence="9">
    <location>
        <position position="21"/>
    </location>
    <ligand>
        <name>3-phosphoshikimate</name>
        <dbReference type="ChEBI" id="CHEBI:145989"/>
    </ligand>
</feature>
<feature type="binding site" evidence="9">
    <location>
        <position position="387"/>
    </location>
    <ligand>
        <name>phosphoenolpyruvate</name>
        <dbReference type="ChEBI" id="CHEBI:58702"/>
    </ligand>
</feature>
<feature type="binding site" evidence="9">
    <location>
        <position position="346"/>
    </location>
    <ligand>
        <name>phosphoenolpyruvate</name>
        <dbReference type="ChEBI" id="CHEBI:58702"/>
    </ligand>
</feature>
<feature type="binding site" evidence="9">
    <location>
        <position position="167"/>
    </location>
    <ligand>
        <name>3-phosphoshikimate</name>
        <dbReference type="ChEBI" id="CHEBI:145989"/>
    </ligand>
</feature>
<dbReference type="GO" id="GO:0009423">
    <property type="term" value="P:chorismate biosynthetic process"/>
    <property type="evidence" value="ECO:0007669"/>
    <property type="project" value="UniProtKB-UniRule"/>
</dbReference>
<dbReference type="GO" id="GO:0005737">
    <property type="term" value="C:cytoplasm"/>
    <property type="evidence" value="ECO:0007669"/>
    <property type="project" value="UniProtKB-SubCell"/>
</dbReference>
<evidence type="ECO:0000256" key="4">
    <source>
        <dbReference type="ARBA" id="ARBA00022490"/>
    </source>
</evidence>
<proteinExistence type="inferred from homology"/>
<dbReference type="UniPathway" id="UPA00053">
    <property type="reaction ID" value="UER00089"/>
</dbReference>
<reference evidence="11 12" key="1">
    <citation type="submission" date="2020-12" db="EMBL/GenBank/DDBJ databases">
        <authorList>
            <person name="Shan Y."/>
        </authorList>
    </citation>
    <scope>NUCLEOTIDE SEQUENCE [LARGE SCALE GENOMIC DNA]</scope>
    <source>
        <strain evidence="12">csc3.9</strain>
    </source>
</reference>
<comment type="pathway">
    <text evidence="2 9">Metabolic intermediate biosynthesis; chorismate biosynthesis; chorismate from D-erythrose 4-phosphate and phosphoenolpyruvate: step 6/7.</text>
</comment>
<feature type="binding site" evidence="9">
    <location>
        <position position="21"/>
    </location>
    <ligand>
        <name>phosphoenolpyruvate</name>
        <dbReference type="ChEBI" id="CHEBI:58702"/>
    </ligand>
</feature>
<feature type="binding site" evidence="9">
    <location>
        <position position="169"/>
    </location>
    <ligand>
        <name>phosphoenolpyruvate</name>
        <dbReference type="ChEBI" id="CHEBI:58702"/>
    </ligand>
</feature>
<dbReference type="PROSITE" id="PS00104">
    <property type="entry name" value="EPSP_SYNTHASE_1"/>
    <property type="match status" value="1"/>
</dbReference>
<comment type="function">
    <text evidence="1 9">Catalyzes the transfer of the enolpyruvyl moiety of phosphoenolpyruvate (PEP) to the 5-hydroxyl of shikimate-3-phosphate (S3P) to produce enolpyruvyl shikimate-3-phosphate and inorganic phosphate.</text>
</comment>